<organism evidence="7 8">
    <name type="scientific">Cladophialophora immunda</name>
    <dbReference type="NCBI Taxonomy" id="569365"/>
    <lineage>
        <taxon>Eukaryota</taxon>
        <taxon>Fungi</taxon>
        <taxon>Dikarya</taxon>
        <taxon>Ascomycota</taxon>
        <taxon>Pezizomycotina</taxon>
        <taxon>Eurotiomycetes</taxon>
        <taxon>Chaetothyriomycetidae</taxon>
        <taxon>Chaetothyriales</taxon>
        <taxon>Herpotrichiellaceae</taxon>
        <taxon>Cladophialophora</taxon>
    </lineage>
</organism>
<dbReference type="InterPro" id="IPR007034">
    <property type="entry name" value="BMS1_TSR1_C"/>
</dbReference>
<dbReference type="InterPro" id="IPR039761">
    <property type="entry name" value="Bms1/Tsr1"/>
</dbReference>
<evidence type="ECO:0000256" key="5">
    <source>
        <dbReference type="SAM" id="MobiDB-lite"/>
    </source>
</evidence>
<protein>
    <recommendedName>
        <fullName evidence="6">Bms1-type G domain-containing protein</fullName>
    </recommendedName>
</protein>
<dbReference type="GO" id="GO:0005730">
    <property type="term" value="C:nucleolus"/>
    <property type="evidence" value="ECO:0007669"/>
    <property type="project" value="UniProtKB-SubCell"/>
</dbReference>
<dbReference type="HOGENOM" id="CLU_009858_1_0_1"/>
<dbReference type="GO" id="GO:0000462">
    <property type="term" value="P:maturation of SSU-rRNA from tricistronic rRNA transcript (SSU-rRNA, 5.8S rRNA, LSU-rRNA)"/>
    <property type="evidence" value="ECO:0007669"/>
    <property type="project" value="TreeGrafter"/>
</dbReference>
<dbReference type="PANTHER" id="PTHR12858:SF1">
    <property type="entry name" value="PRE-RRNA-PROCESSING PROTEIN TSR1 HOMOLOG"/>
    <property type="match status" value="1"/>
</dbReference>
<dbReference type="SMART" id="SM01362">
    <property type="entry name" value="DUF663"/>
    <property type="match status" value="1"/>
</dbReference>
<feature type="region of interest" description="Disordered" evidence="5">
    <location>
        <begin position="331"/>
        <end position="357"/>
    </location>
</feature>
<dbReference type="Proteomes" id="UP000054466">
    <property type="component" value="Unassembled WGS sequence"/>
</dbReference>
<evidence type="ECO:0000313" key="8">
    <source>
        <dbReference type="Proteomes" id="UP000054466"/>
    </source>
</evidence>
<evidence type="ECO:0000313" key="7">
    <source>
        <dbReference type="EMBL" id="KIW22440.1"/>
    </source>
</evidence>
<feature type="compositionally biased region" description="Basic and acidic residues" evidence="5">
    <location>
        <begin position="48"/>
        <end position="66"/>
    </location>
</feature>
<dbReference type="GO" id="GO:0034511">
    <property type="term" value="F:U3 snoRNA binding"/>
    <property type="evidence" value="ECO:0007669"/>
    <property type="project" value="TreeGrafter"/>
</dbReference>
<feature type="region of interest" description="Disordered" evidence="5">
    <location>
        <begin position="392"/>
        <end position="495"/>
    </location>
</feature>
<dbReference type="GeneID" id="27351519"/>
<dbReference type="InterPro" id="IPR012948">
    <property type="entry name" value="AARP2CN"/>
</dbReference>
<evidence type="ECO:0000259" key="6">
    <source>
        <dbReference type="PROSITE" id="PS51714"/>
    </source>
</evidence>
<name>A0A0D2BVJ7_9EURO</name>
<feature type="region of interest" description="Disordered" evidence="5">
    <location>
        <begin position="1"/>
        <end position="74"/>
    </location>
</feature>
<comment type="subcellular location">
    <subcellularLocation>
        <location evidence="1">Nucleus</location>
        <location evidence="1">Nucleolus</location>
    </subcellularLocation>
</comment>
<dbReference type="GO" id="GO:0000479">
    <property type="term" value="P:endonucleolytic cleavage of tricistronic rRNA transcript (SSU-rRNA, 5.8S rRNA, LSU-rRNA)"/>
    <property type="evidence" value="ECO:0007669"/>
    <property type="project" value="TreeGrafter"/>
</dbReference>
<feature type="domain" description="Bms1-type G" evidence="6">
    <location>
        <begin position="108"/>
        <end position="267"/>
    </location>
</feature>
<dbReference type="Pfam" id="PF22298">
    <property type="entry name" value="Tsr1_G-like"/>
    <property type="match status" value="1"/>
</dbReference>
<feature type="compositionally biased region" description="Acidic residues" evidence="5">
    <location>
        <begin position="423"/>
        <end position="447"/>
    </location>
</feature>
<dbReference type="Pfam" id="PF08142">
    <property type="entry name" value="AARP2CN"/>
    <property type="match status" value="1"/>
</dbReference>
<proteinExistence type="inferred from homology"/>
<feature type="compositionally biased region" description="Basic and acidic residues" evidence="5">
    <location>
        <begin position="338"/>
        <end position="356"/>
    </location>
</feature>
<dbReference type="GO" id="GO:0030688">
    <property type="term" value="C:preribosome, small subunit precursor"/>
    <property type="evidence" value="ECO:0007669"/>
    <property type="project" value="TreeGrafter"/>
</dbReference>
<feature type="compositionally biased region" description="Acidic residues" evidence="5">
    <location>
        <begin position="484"/>
        <end position="495"/>
    </location>
</feature>
<dbReference type="InterPro" id="IPR030387">
    <property type="entry name" value="G_Bms1/Tsr1_dom"/>
</dbReference>
<evidence type="ECO:0000256" key="3">
    <source>
        <dbReference type="ARBA" id="ARBA00023242"/>
    </source>
</evidence>
<dbReference type="GO" id="GO:0005525">
    <property type="term" value="F:GTP binding"/>
    <property type="evidence" value="ECO:0007669"/>
    <property type="project" value="TreeGrafter"/>
</dbReference>
<sequence length="861" mass="96461">MSLPYRFKARGTGNNAAMAHTTTSVHHHRSTTKVEHKPFKSRFASKSALKDQAKGKIESQRPERGQRKTPHQQVMSKLARRNQAKQLRMHHKDKKEGEELIFQGVDGAAKHIAVVPLSSDINPYSVIKTLNESVDISDSNVSSGTVPVRVDRFRRNLLYLPAKFDLLNALDICKLADWVIFVLDAEQKYGEEEDLFLRSLEGQGITNVTALVINLDQTIPAPKRMRHLTEMNIALGRYFPALDKLSSLDSKSDCSNLVRRICTASTRGIRWRDDRSWMLIEQANWSPQVDETTATTSVTLFGTIRGKALNPDRLVHVPGWGDFRISSIRQVPRQGQKRKAEEMDADEPIKEWKPTADQDDLAELAPEEAEMQDAASTVATTEHKGVLLDDHHYFSDDNSHMPPPPKKLPPGTSNYQAAWFLDDVSDSESDMSDDEDRDGDVAMDAEQESLNAGDGGGMVLTNAEDGGSVMEGKAPSEYPQSEMNLDDDQDDAPLEAEEEARQLAEFRASRRKKEAEEDLEFPDEIELHPDVLARERLAKYRGLKSLRTSEWNHAEDAPYEPAEYKRLLQVPEYRKSYSSVIKESLAGAVLAGTRVEIELRDVPISLQSRAPQPSSMFSLLRHEHKHAVINLNVTLRSDLAEPVKSKDELIVQIGHRRLLINPVFSAAGQTPNDVHKFDRFLHPGRTAIASFTGPLTWGSVPVLIFQRQSPRQSSDGTNPDTIEDTTAPALIDAHTTTQRIPSSSSTPLSPLRLIGTATTLPPSSTRVVAKRLILTGHPYKIHKKLVTVRYMFFTRADVQWFAALPLFTRRGRQGFIKEPLGTHGYFKATFDGRIGPLDAVGVALYKRVWPRPARVWESEGV</sequence>
<evidence type="ECO:0000256" key="2">
    <source>
        <dbReference type="ARBA" id="ARBA00022517"/>
    </source>
</evidence>
<evidence type="ECO:0000256" key="4">
    <source>
        <dbReference type="ARBA" id="ARBA00038288"/>
    </source>
</evidence>
<dbReference type="PANTHER" id="PTHR12858">
    <property type="entry name" value="RIBOSOME BIOGENESIS PROTEIN"/>
    <property type="match status" value="1"/>
</dbReference>
<keyword evidence="8" id="KW-1185">Reference proteome</keyword>
<dbReference type="RefSeq" id="XP_016242656.1">
    <property type="nucleotide sequence ID" value="XM_016399844.1"/>
</dbReference>
<dbReference type="EMBL" id="KN847047">
    <property type="protein sequence ID" value="KIW22440.1"/>
    <property type="molecule type" value="Genomic_DNA"/>
</dbReference>
<dbReference type="AlphaFoldDB" id="A0A0D2BVJ7"/>
<reference evidence="7 8" key="1">
    <citation type="submission" date="2015-01" db="EMBL/GenBank/DDBJ databases">
        <title>The Genome Sequence of Cladophialophora immunda CBS83496.</title>
        <authorList>
            <consortium name="The Broad Institute Genomics Platform"/>
            <person name="Cuomo C."/>
            <person name="de Hoog S."/>
            <person name="Gorbushina A."/>
            <person name="Stielow B."/>
            <person name="Teixiera M."/>
            <person name="Abouelleil A."/>
            <person name="Chapman S.B."/>
            <person name="Priest M."/>
            <person name="Young S.K."/>
            <person name="Wortman J."/>
            <person name="Nusbaum C."/>
            <person name="Birren B."/>
        </authorList>
    </citation>
    <scope>NUCLEOTIDE SEQUENCE [LARGE SCALE GENOMIC DNA]</scope>
    <source>
        <strain evidence="7 8">CBS 83496</strain>
    </source>
</reference>
<gene>
    <name evidence="7" type="ORF">PV07_12325</name>
</gene>
<dbReference type="PROSITE" id="PS51714">
    <property type="entry name" value="G_BMS1"/>
    <property type="match status" value="1"/>
</dbReference>
<comment type="similarity">
    <text evidence="4">Belongs to the TRAFAC class translation factor GTPase superfamily. Bms1-like GTPase family. TSR1 subfamily.</text>
</comment>
<dbReference type="GO" id="GO:0003924">
    <property type="term" value="F:GTPase activity"/>
    <property type="evidence" value="ECO:0007669"/>
    <property type="project" value="TreeGrafter"/>
</dbReference>
<keyword evidence="3" id="KW-0539">Nucleus</keyword>
<dbReference type="STRING" id="569365.A0A0D2BVJ7"/>
<evidence type="ECO:0000256" key="1">
    <source>
        <dbReference type="ARBA" id="ARBA00004604"/>
    </source>
</evidence>
<dbReference type="Pfam" id="PF04950">
    <property type="entry name" value="RIBIOP_C"/>
    <property type="match status" value="1"/>
</dbReference>
<dbReference type="OrthoDB" id="119302at2759"/>
<accession>A0A0D2BVJ7</accession>
<keyword evidence="2" id="KW-0690">Ribosome biogenesis</keyword>
<dbReference type="VEuPathDB" id="FungiDB:PV07_12325"/>
<dbReference type="SMART" id="SM00785">
    <property type="entry name" value="AARP2CN"/>
    <property type="match status" value="1"/>
</dbReference>